<dbReference type="RefSeq" id="WP_086064931.1">
    <property type="nucleotide sequence ID" value="NZ_CP021108.1"/>
</dbReference>
<evidence type="ECO:0000313" key="4">
    <source>
        <dbReference type="Proteomes" id="UP000194151"/>
    </source>
</evidence>
<accession>A0A1W6YKY2</accession>
<dbReference type="PANTHER" id="PTHR43709">
    <property type="entry name" value="ACONITATE ISOMERASE-RELATED"/>
    <property type="match status" value="1"/>
</dbReference>
<dbReference type="Gene3D" id="3.10.310.10">
    <property type="entry name" value="Diaminopimelate Epimerase, Chain A, domain 1"/>
    <property type="match status" value="2"/>
</dbReference>
<dbReference type="Pfam" id="PF04303">
    <property type="entry name" value="PrpF"/>
    <property type="match status" value="1"/>
</dbReference>
<evidence type="ECO:0000313" key="3">
    <source>
        <dbReference type="EMBL" id="ARP81746.1"/>
    </source>
</evidence>
<dbReference type="GO" id="GO:0016853">
    <property type="term" value="F:isomerase activity"/>
    <property type="evidence" value="ECO:0007669"/>
    <property type="project" value="UniProtKB-KW"/>
</dbReference>
<comment type="similarity">
    <text evidence="1">Belongs to the PrpF family.</text>
</comment>
<dbReference type="STRING" id="1416806.CAL12_13600"/>
<name>A0A1W6YKY2_9BORD</name>
<dbReference type="EMBL" id="CP021108">
    <property type="protein sequence ID" value="ARP81746.1"/>
    <property type="molecule type" value="Genomic_DNA"/>
</dbReference>
<organism evidence="3 4">
    <name type="scientific">Bordetella genomosp. 8</name>
    <dbReference type="NCBI Taxonomy" id="1416806"/>
    <lineage>
        <taxon>Bacteria</taxon>
        <taxon>Pseudomonadati</taxon>
        <taxon>Pseudomonadota</taxon>
        <taxon>Betaproteobacteria</taxon>
        <taxon>Burkholderiales</taxon>
        <taxon>Alcaligenaceae</taxon>
        <taxon>Bordetella</taxon>
    </lineage>
</organism>
<dbReference type="PANTHER" id="PTHR43709:SF2">
    <property type="entry name" value="DUF453 DOMAIN PROTEIN (AFU_ORTHOLOGUE AFUA_6G00360)"/>
    <property type="match status" value="1"/>
</dbReference>
<reference evidence="3 4" key="1">
    <citation type="submission" date="2017-05" db="EMBL/GenBank/DDBJ databases">
        <title>Complete and WGS of Bordetella genogroups.</title>
        <authorList>
            <person name="Spilker T."/>
            <person name="LiPuma J."/>
        </authorList>
    </citation>
    <scope>NUCLEOTIDE SEQUENCE [LARGE SCALE GENOMIC DNA]</scope>
    <source>
        <strain evidence="3 4">AU19157</strain>
    </source>
</reference>
<evidence type="ECO:0000256" key="1">
    <source>
        <dbReference type="ARBA" id="ARBA00007673"/>
    </source>
</evidence>
<dbReference type="KEGG" id="bgv:CAL12_13600"/>
<gene>
    <name evidence="3" type="ORF">CAL12_13600</name>
</gene>
<evidence type="ECO:0000256" key="2">
    <source>
        <dbReference type="ARBA" id="ARBA00023235"/>
    </source>
</evidence>
<dbReference type="OrthoDB" id="9779763at2"/>
<proteinExistence type="inferred from homology"/>
<keyword evidence="4" id="KW-1185">Reference proteome</keyword>
<protein>
    <submittedName>
        <fullName evidence="3">PrpF family protein</fullName>
    </submittedName>
</protein>
<sequence length="381" mass="39851">MKQRRIPAVFVRGGTSKGLMLHRRDLPAEQSAWAPLFLGAMGSPDAYGRQLDGMGGGLSSLSKVCVMGPPTRADADVDYTFAQVLIRQAHVDFQPLCGNMSSAVGPFAVDEGLVRTSGDQASVRIHNTNTGKIIVSHFALEDGTAAVDGDLEIPGVDGRGAPVRLDFLDPGGASTGALLPTGNVMDRLEIPGREAIEASLVDASNACVFLRAADLGLTGKETPAAIEEDTALMARLAAIRVAASLRMGLARDEAEATARTAVPFIGFVAPPAPFATLSGTPVDGDEVDVMARVISNGQPHRALPLGVSMCLAAAARIEGSIVHQACRRGGDADGDLRLGMPSGVLKVAAQVTRRDGALHVVRGGFYRTQRRLFEGNLLIRG</sequence>
<dbReference type="InterPro" id="IPR007400">
    <property type="entry name" value="PrpF-like"/>
</dbReference>
<dbReference type="AlphaFoldDB" id="A0A1W6YKY2"/>
<dbReference type="Proteomes" id="UP000194151">
    <property type="component" value="Chromosome"/>
</dbReference>
<keyword evidence="2" id="KW-0413">Isomerase</keyword>
<dbReference type="SUPFAM" id="SSF54506">
    <property type="entry name" value="Diaminopimelate epimerase-like"/>
    <property type="match status" value="2"/>
</dbReference>